<accession>A0ABX9EAV6</accession>
<comment type="caution">
    <text evidence="1">The sequence shown here is derived from an EMBL/GenBank/DDBJ whole genome shotgun (WGS) entry which is preliminary data.</text>
</comment>
<protein>
    <submittedName>
        <fullName evidence="1">Uncharacterized protein</fullName>
    </submittedName>
</protein>
<name>A0ABX9EAV6_9PSEU</name>
<sequence length="51" mass="5808">MLQPRTSATTAEPGRQAVTGSWWLFTLDPIAARERVEYDGRVYQVEGDPER</sequence>
<keyword evidence="2" id="KW-1185">Reference proteome</keyword>
<reference evidence="1 2" key="1">
    <citation type="submission" date="2018-06" db="EMBL/GenBank/DDBJ databases">
        <title>Genomic Encyclopedia of Type Strains, Phase IV (KMG-IV): sequencing the most valuable type-strain genomes for metagenomic binning, comparative biology and taxonomic classification.</title>
        <authorList>
            <person name="Goeker M."/>
        </authorList>
    </citation>
    <scope>NUCLEOTIDE SEQUENCE [LARGE SCALE GENOMIC DNA]</scope>
    <source>
        <strain evidence="1 2">DSM 45479</strain>
    </source>
</reference>
<gene>
    <name evidence="1" type="ORF">C8D87_104424</name>
</gene>
<dbReference type="Proteomes" id="UP000248714">
    <property type="component" value="Unassembled WGS sequence"/>
</dbReference>
<dbReference type="EMBL" id="QLTT01000004">
    <property type="protein sequence ID" value="RAS65873.1"/>
    <property type="molecule type" value="Genomic_DNA"/>
</dbReference>
<organism evidence="1 2">
    <name type="scientific">Lentzea atacamensis</name>
    <dbReference type="NCBI Taxonomy" id="531938"/>
    <lineage>
        <taxon>Bacteria</taxon>
        <taxon>Bacillati</taxon>
        <taxon>Actinomycetota</taxon>
        <taxon>Actinomycetes</taxon>
        <taxon>Pseudonocardiales</taxon>
        <taxon>Pseudonocardiaceae</taxon>
        <taxon>Lentzea</taxon>
    </lineage>
</organism>
<evidence type="ECO:0000313" key="2">
    <source>
        <dbReference type="Proteomes" id="UP000248714"/>
    </source>
</evidence>
<evidence type="ECO:0000313" key="1">
    <source>
        <dbReference type="EMBL" id="RAS65873.1"/>
    </source>
</evidence>
<proteinExistence type="predicted"/>